<dbReference type="EMBL" id="BMPI01000126">
    <property type="protein sequence ID" value="GGM89140.1"/>
    <property type="molecule type" value="Genomic_DNA"/>
</dbReference>
<dbReference type="AlphaFoldDB" id="A0A917UFS0"/>
<evidence type="ECO:0000256" key="1">
    <source>
        <dbReference type="SAM" id="MobiDB-lite"/>
    </source>
</evidence>
<comment type="caution">
    <text evidence="2">The sequence shown here is derived from an EMBL/GenBank/DDBJ whole genome shotgun (WGS) entry which is preliminary data.</text>
</comment>
<proteinExistence type="predicted"/>
<feature type="region of interest" description="Disordered" evidence="1">
    <location>
        <begin position="50"/>
        <end position="82"/>
    </location>
</feature>
<reference evidence="2" key="2">
    <citation type="submission" date="2020-09" db="EMBL/GenBank/DDBJ databases">
        <authorList>
            <person name="Sun Q."/>
            <person name="Ohkuma M."/>
        </authorList>
    </citation>
    <scope>NUCLEOTIDE SEQUENCE</scope>
    <source>
        <strain evidence="2">JCM 19831</strain>
    </source>
</reference>
<organism evidence="2 3">
    <name type="scientific">Dactylosporangium sucinum</name>
    <dbReference type="NCBI Taxonomy" id="1424081"/>
    <lineage>
        <taxon>Bacteria</taxon>
        <taxon>Bacillati</taxon>
        <taxon>Actinomycetota</taxon>
        <taxon>Actinomycetes</taxon>
        <taxon>Micromonosporales</taxon>
        <taxon>Micromonosporaceae</taxon>
        <taxon>Dactylosporangium</taxon>
    </lineage>
</organism>
<evidence type="ECO:0000313" key="2">
    <source>
        <dbReference type="EMBL" id="GGM89140.1"/>
    </source>
</evidence>
<accession>A0A917UFS0</accession>
<sequence>MVPSAAQIAITNTTVSTDEDLAGPRIRTIASYRIWRWIAMRLPLPANTAHRGAPATPDLTSLPTAASGIGRTGQLGHAATAG</sequence>
<gene>
    <name evidence="2" type="ORF">GCM10007977_108930</name>
</gene>
<reference evidence="2" key="1">
    <citation type="journal article" date="2014" name="Int. J. Syst. Evol. Microbiol.">
        <title>Complete genome sequence of Corynebacterium casei LMG S-19264T (=DSM 44701T), isolated from a smear-ripened cheese.</title>
        <authorList>
            <consortium name="US DOE Joint Genome Institute (JGI-PGF)"/>
            <person name="Walter F."/>
            <person name="Albersmeier A."/>
            <person name="Kalinowski J."/>
            <person name="Ruckert C."/>
        </authorList>
    </citation>
    <scope>NUCLEOTIDE SEQUENCE</scope>
    <source>
        <strain evidence="2">JCM 19831</strain>
    </source>
</reference>
<dbReference type="Proteomes" id="UP000642070">
    <property type="component" value="Unassembled WGS sequence"/>
</dbReference>
<name>A0A917UFS0_9ACTN</name>
<keyword evidence="3" id="KW-1185">Reference proteome</keyword>
<evidence type="ECO:0000313" key="3">
    <source>
        <dbReference type="Proteomes" id="UP000642070"/>
    </source>
</evidence>
<protein>
    <submittedName>
        <fullName evidence="2">Uncharacterized protein</fullName>
    </submittedName>
</protein>